<evidence type="ECO:0000313" key="8">
    <source>
        <dbReference type="EMBL" id="KAF6065040.1"/>
    </source>
</evidence>
<evidence type="ECO:0000256" key="5">
    <source>
        <dbReference type="ARBA" id="ARBA00023128"/>
    </source>
</evidence>
<dbReference type="PANTHER" id="PTHR12289">
    <property type="entry name" value="METAXIN RELATED"/>
    <property type="match status" value="1"/>
</dbReference>
<evidence type="ECO:0000256" key="3">
    <source>
        <dbReference type="ARBA" id="ARBA00022787"/>
    </source>
</evidence>
<sequence length="357" mass="41786">MLQLHVWGKDNEISIISPSCIASAYLLNQVLTPQNIEFEIIPSNNTNLSDINQLPVLIDNETKEKYNGYNEIIRFIESKYFSTSTKLSLVSYLPSDSLKTTKEKLINKGLINLLINKFEYINQYNLYLNNKNYENYTRKLFSSYLPFPMMYNQPSKYYAQAQEQVKILGLSKQKVSFFDFTTGNNEQGSIDVAPTELINDEDDEDDEEGDEDGANVAISSLHERQLLKKSKSKQVLKESRNSMKCLILITQYIERFKTIFQHQQRDSDEEFGYIFNNQNPSSSEILFYAYIFCLTYEKLPDRFIFNYLKLKQDYTLKFITEIMNKNQISKNKFRNPIGNEIPSLTNEVKYWIGSIEY</sequence>
<keyword evidence="2" id="KW-0813">Transport</keyword>
<evidence type="ECO:0000256" key="2">
    <source>
        <dbReference type="ARBA" id="ARBA00022448"/>
    </source>
</evidence>
<proteinExistence type="predicted"/>
<evidence type="ECO:0000313" key="9">
    <source>
        <dbReference type="Proteomes" id="UP000536275"/>
    </source>
</evidence>
<keyword evidence="4" id="KW-0653">Protein transport</keyword>
<comment type="caution">
    <text evidence="8">The sequence shown here is derived from an EMBL/GenBank/DDBJ whole genome shotgun (WGS) entry which is preliminary data.</text>
</comment>
<comment type="subcellular location">
    <subcellularLocation>
        <location evidence="1">Mitochondrion outer membrane</location>
    </subcellularLocation>
</comment>
<dbReference type="GO" id="GO:0007005">
    <property type="term" value="P:mitochondrion organization"/>
    <property type="evidence" value="ECO:0007669"/>
    <property type="project" value="TreeGrafter"/>
</dbReference>
<evidence type="ECO:0000256" key="4">
    <source>
        <dbReference type="ARBA" id="ARBA00022927"/>
    </source>
</evidence>
<name>A0A8H6BSZ7_CANAX</name>
<accession>A0A8H6BSZ7</accession>
<evidence type="ECO:0000256" key="1">
    <source>
        <dbReference type="ARBA" id="ARBA00004294"/>
    </source>
</evidence>
<dbReference type="PANTHER" id="PTHR12289:SF41">
    <property type="entry name" value="FAILED AXON CONNECTIONS-RELATED"/>
    <property type="match status" value="1"/>
</dbReference>
<gene>
    <name evidence="8" type="ORF">FOB64_004813</name>
</gene>
<dbReference type="GO" id="GO:0001401">
    <property type="term" value="C:SAM complex"/>
    <property type="evidence" value="ECO:0007669"/>
    <property type="project" value="InterPro"/>
</dbReference>
<evidence type="ECO:0000259" key="7">
    <source>
        <dbReference type="Pfam" id="PF10568"/>
    </source>
</evidence>
<keyword evidence="5" id="KW-0496">Mitochondrion</keyword>
<organism evidence="8 9">
    <name type="scientific">Candida albicans</name>
    <name type="common">Yeast</name>
    <dbReference type="NCBI Taxonomy" id="5476"/>
    <lineage>
        <taxon>Eukaryota</taxon>
        <taxon>Fungi</taxon>
        <taxon>Dikarya</taxon>
        <taxon>Ascomycota</taxon>
        <taxon>Saccharomycotina</taxon>
        <taxon>Pichiomycetes</taxon>
        <taxon>Debaryomycetaceae</taxon>
        <taxon>Candida/Lodderomyces clade</taxon>
        <taxon>Candida</taxon>
    </lineage>
</organism>
<dbReference type="Proteomes" id="UP000536275">
    <property type="component" value="Unassembled WGS sequence"/>
</dbReference>
<protein>
    <submittedName>
        <fullName evidence="8">Tom37 C-terminal domain family protein</fullName>
    </submittedName>
</protein>
<dbReference type="Pfam" id="PF10568">
    <property type="entry name" value="Tom37"/>
    <property type="match status" value="1"/>
</dbReference>
<reference evidence="8 9" key="1">
    <citation type="submission" date="2020-03" db="EMBL/GenBank/DDBJ databases">
        <title>FDA dAtabase for Regulatory Grade micrObial Sequences (FDA-ARGOS): Supporting development and validation of Infectious Disease Dx tests.</title>
        <authorList>
            <person name="Campos J."/>
            <person name="Goldberg B."/>
            <person name="Tallon L."/>
            <person name="Sadzewicz L."/>
            <person name="Vavikolanu K."/>
            <person name="Mehta A."/>
            <person name="Aluvathingal J."/>
            <person name="Nadendla S."/>
            <person name="Nandy P."/>
            <person name="Geyer C."/>
            <person name="Yan Y."/>
            <person name="Sichtig H."/>
        </authorList>
    </citation>
    <scope>NUCLEOTIDE SEQUENCE [LARGE SCALE GENOMIC DNA]</scope>
    <source>
        <strain evidence="8 9">FDAARGOS_656</strain>
    </source>
</reference>
<keyword evidence="6" id="KW-0472">Membrane</keyword>
<dbReference type="GO" id="GO:0015031">
    <property type="term" value="P:protein transport"/>
    <property type="evidence" value="ECO:0007669"/>
    <property type="project" value="UniProtKB-KW"/>
</dbReference>
<dbReference type="InterPro" id="IPR019564">
    <property type="entry name" value="Sam37/metaxin_N"/>
</dbReference>
<dbReference type="AlphaFoldDB" id="A0A8H6BSZ7"/>
<feature type="domain" description="Mitochondrial outer membrane transport complex Sam37/metaxin N-terminal" evidence="7">
    <location>
        <begin position="20"/>
        <end position="157"/>
    </location>
</feature>
<dbReference type="EMBL" id="JABWAD010000059">
    <property type="protein sequence ID" value="KAF6065040.1"/>
    <property type="molecule type" value="Genomic_DNA"/>
</dbReference>
<keyword evidence="3" id="KW-1000">Mitochondrion outer membrane</keyword>
<evidence type="ECO:0000256" key="6">
    <source>
        <dbReference type="ARBA" id="ARBA00023136"/>
    </source>
</evidence>
<dbReference type="InterPro" id="IPR050931">
    <property type="entry name" value="Mito_Protein_Transport_Metaxin"/>
</dbReference>